<evidence type="ECO:0000313" key="2">
    <source>
        <dbReference type="EMBL" id="CRL42962.1"/>
    </source>
</evidence>
<dbReference type="CDD" id="cd04847">
    <property type="entry name" value="Peptidases_S8_Subtilisin_like_2"/>
    <property type="match status" value="1"/>
</dbReference>
<evidence type="ECO:0000259" key="1">
    <source>
        <dbReference type="Pfam" id="PF00082"/>
    </source>
</evidence>
<dbReference type="InterPro" id="IPR036852">
    <property type="entry name" value="Peptidase_S8/S53_dom_sf"/>
</dbReference>
<dbReference type="SUPFAM" id="SSF52743">
    <property type="entry name" value="Subtilisin-like"/>
    <property type="match status" value="1"/>
</dbReference>
<dbReference type="GO" id="GO:0004252">
    <property type="term" value="F:serine-type endopeptidase activity"/>
    <property type="evidence" value="ECO:0007669"/>
    <property type="project" value="InterPro"/>
</dbReference>
<dbReference type="AlphaFoldDB" id="A0A0M6WYZ2"/>
<dbReference type="EMBL" id="CVRS01000112">
    <property type="protein sequence ID" value="CRL42962.1"/>
    <property type="molecule type" value="Genomic_DNA"/>
</dbReference>
<name>A0A0M6WYZ2_9FIRM</name>
<dbReference type="Pfam" id="PF00082">
    <property type="entry name" value="Peptidase_S8"/>
    <property type="match status" value="1"/>
</dbReference>
<dbReference type="EMBL" id="CYYR01000049">
    <property type="protein sequence ID" value="CUO55617.1"/>
    <property type="molecule type" value="Genomic_DNA"/>
</dbReference>
<proteinExistence type="predicted"/>
<evidence type="ECO:0000313" key="3">
    <source>
        <dbReference type="EMBL" id="CUO55617.1"/>
    </source>
</evidence>
<dbReference type="GO" id="GO:0006508">
    <property type="term" value="P:proteolysis"/>
    <property type="evidence" value="ECO:0007669"/>
    <property type="project" value="InterPro"/>
</dbReference>
<keyword evidence="4" id="KW-1185">Reference proteome</keyword>
<evidence type="ECO:0000313" key="5">
    <source>
        <dbReference type="Proteomes" id="UP000095395"/>
    </source>
</evidence>
<accession>A0A0M6WYZ2</accession>
<dbReference type="Gene3D" id="3.40.50.200">
    <property type="entry name" value="Peptidase S8/S53 domain"/>
    <property type="match status" value="1"/>
</dbReference>
<reference evidence="4" key="1">
    <citation type="submission" date="2015-05" db="EMBL/GenBank/DDBJ databases">
        <authorList>
            <consortium name="Pathogen Informatics"/>
        </authorList>
    </citation>
    <scope>NUCLEOTIDE SEQUENCE [LARGE SCALE GENOMIC DNA]</scope>
    <source>
        <strain evidence="3 5">2789STDY5608835</strain>
        <strain evidence="4">L1-83</strain>
    </source>
</reference>
<feature type="domain" description="Peptidase S8/S53" evidence="1">
    <location>
        <begin position="252"/>
        <end position="526"/>
    </location>
</feature>
<dbReference type="InterPro" id="IPR034074">
    <property type="entry name" value="Y4bN_pept_dom"/>
</dbReference>
<protein>
    <submittedName>
        <fullName evidence="3">Subtilase family</fullName>
    </submittedName>
</protein>
<organism evidence="2 4">
    <name type="scientific">Roseburia inulinivorans</name>
    <dbReference type="NCBI Taxonomy" id="360807"/>
    <lineage>
        <taxon>Bacteria</taxon>
        <taxon>Bacillati</taxon>
        <taxon>Bacillota</taxon>
        <taxon>Clostridia</taxon>
        <taxon>Lachnospirales</taxon>
        <taxon>Lachnospiraceae</taxon>
        <taxon>Roseburia</taxon>
    </lineage>
</organism>
<gene>
    <name evidence="3" type="ORF">ERS852392_03506</name>
    <name evidence="2" type="ORF">RIL183_33281</name>
</gene>
<reference evidence="2" key="2">
    <citation type="submission" date="2015-05" db="EMBL/GenBank/DDBJ databases">
        <authorList>
            <person name="Wang D.B."/>
            <person name="Wang M."/>
        </authorList>
    </citation>
    <scope>NUCLEOTIDE SEQUENCE [LARGE SCALE GENOMIC DNA]</scope>
    <source>
        <strain evidence="2">L1-83</strain>
    </source>
</reference>
<sequence length="778" mass="87731">MEKRLPIKFFSKREEDKQRVEGNSNKELPRWVLSGDELQNKSNMLSASLNEIVSVTGWENRTVPVIMQATLNKDAHAKSHRRKIETIFATNGNNVLGVGDENSLIIRIDSLADAKEMQKKITDTGKYAYGISGIDEIQKFSPIIESLKEKGNYKVKLFDFRDYSYNLSNCGRFEQLLRDKGISFVRSKYAKTLIIYKLCALEKETLDDLLKQELFDLAEEISPMPSFDIGLDYMGTSKTVSIKYPDTSKKITTVGVLDNGIEAIDELKPWIDGKRMSPYPDSSILASHGTIVAGVITYGDELQEKDLCDSDNVMVFDATVFPDTRKERLDEDELIENIREIIKRKHKEIKIWNLSISITREISKSKFSDFAIALDEIQDEYNVLICKSAGNCTNFARNLPLGKLHEGADSVRALVVGSVADNQEGVDISEPENPSPFSRKGPGPAYIIKPDIVHYGGNAGIDSRGNIIESGVFSFSNKGTIIEKAGTSFSTPRVASLAAGLLNEMDEEFDSLLLKTMIIHSANYSEKLNVPETERTKYMGFGVPAPVHSILYNSQTEATLILRDSLPKGSFIDIKDFPMPECLIRDGFYTGQIIVTLVYEPILDPSQGFEYCQSNMDVKFGSYDEKTPRDTTRNGILNPVGRIGSQNVLVGSIYSKVKMRESTEDFALKERMLIQYGDKYYPVKKYAVDLSELTEGNKIKYTSADKKWYLRLDGTYRSNIEERAILEGQDLSQEFCMMITIKDPLHEKAVYNGITQKLDEYNFWHSNIKISEDISINI</sequence>
<evidence type="ECO:0000313" key="4">
    <source>
        <dbReference type="Proteomes" id="UP000049828"/>
    </source>
</evidence>
<dbReference type="RefSeq" id="WP_055040434.1">
    <property type="nucleotide sequence ID" value="NZ_CVRS01000112.1"/>
</dbReference>
<dbReference type="Proteomes" id="UP000049828">
    <property type="component" value="Unassembled WGS sequence"/>
</dbReference>
<dbReference type="InterPro" id="IPR000209">
    <property type="entry name" value="Peptidase_S8/S53_dom"/>
</dbReference>
<dbReference type="Proteomes" id="UP000095395">
    <property type="component" value="Unassembled WGS sequence"/>
</dbReference>
<dbReference type="OrthoDB" id="9759014at2"/>
<dbReference type="STRING" id="360807.ERS852392_03506"/>